<gene>
    <name evidence="1" type="ORF">CBOVIS_LOCUS2486</name>
</gene>
<dbReference type="PANTHER" id="PTHR31895">
    <property type="entry name" value="PROTEIN CBG03177-RELATED"/>
    <property type="match status" value="1"/>
</dbReference>
<name>A0A8S1EEW7_9PELO</name>
<dbReference type="OrthoDB" id="5798777at2759"/>
<evidence type="ECO:0000313" key="1">
    <source>
        <dbReference type="EMBL" id="CAB3399349.1"/>
    </source>
</evidence>
<dbReference type="AlphaFoldDB" id="A0A8S1EEW7"/>
<keyword evidence="2" id="KW-1185">Reference proteome</keyword>
<dbReference type="Proteomes" id="UP000494206">
    <property type="component" value="Unassembled WGS sequence"/>
</dbReference>
<comment type="caution">
    <text evidence="1">The sequence shown here is derived from an EMBL/GenBank/DDBJ whole genome shotgun (WGS) entry which is preliminary data.</text>
</comment>
<evidence type="ECO:0000313" key="2">
    <source>
        <dbReference type="Proteomes" id="UP000494206"/>
    </source>
</evidence>
<accession>A0A8S1EEW7</accession>
<reference evidence="1 2" key="1">
    <citation type="submission" date="2020-04" db="EMBL/GenBank/DDBJ databases">
        <authorList>
            <person name="Laetsch R D."/>
            <person name="Stevens L."/>
            <person name="Kumar S."/>
            <person name="Blaxter L. M."/>
        </authorList>
    </citation>
    <scope>NUCLEOTIDE SEQUENCE [LARGE SCALE GENOMIC DNA]</scope>
</reference>
<organism evidence="1 2">
    <name type="scientific">Caenorhabditis bovis</name>
    <dbReference type="NCBI Taxonomy" id="2654633"/>
    <lineage>
        <taxon>Eukaryota</taxon>
        <taxon>Metazoa</taxon>
        <taxon>Ecdysozoa</taxon>
        <taxon>Nematoda</taxon>
        <taxon>Chromadorea</taxon>
        <taxon>Rhabditida</taxon>
        <taxon>Rhabditina</taxon>
        <taxon>Rhabditomorpha</taxon>
        <taxon>Rhabditoidea</taxon>
        <taxon>Rhabditidae</taxon>
        <taxon>Peloderinae</taxon>
        <taxon>Caenorhabditis</taxon>
    </lineage>
</organism>
<dbReference type="PANTHER" id="PTHR31895:SF17">
    <property type="entry name" value="TIL DOMAIN-CONTAINING PROTEIN"/>
    <property type="match status" value="1"/>
</dbReference>
<proteinExistence type="predicted"/>
<sequence>MKAIGEYFSDLMGCGEEGWCAFRCCPSVRQNAHRRYFPNPATSPYNVKPMNPRPMSRYPYVNRNPTIMTTTTLAPMKQCANACMPGCTSRCLKRYNQIVTSFMNSLTAIDVMGQPVQSPAHNIRFSPKKSVQCRDECMPYCTPQCVDTYAFIAQKTDPKVCKAACMPDCLDDCVNSPPLMVPCVFDGVCHCPAGYVRCSEMTCCMKYKTMAIKYKNRLTSMSFSDNDEAENEDDADTAIPAGNETMVYVDRLRKMGSAKGGTKKRSLPATSKIIYYPEQGKAELVNDDGTIIMEVVENAIVD</sequence>
<protein>
    <submittedName>
        <fullName evidence="1">Uncharacterized protein</fullName>
    </submittedName>
</protein>
<dbReference type="EMBL" id="CADEPM010000002">
    <property type="protein sequence ID" value="CAB3399349.1"/>
    <property type="molecule type" value="Genomic_DNA"/>
</dbReference>